<dbReference type="EMBL" id="JALAAR010000026">
    <property type="protein sequence ID" value="MEH8019413.1"/>
    <property type="molecule type" value="Genomic_DNA"/>
</dbReference>
<evidence type="ECO:0000256" key="2">
    <source>
        <dbReference type="ARBA" id="ARBA00023136"/>
    </source>
</evidence>
<comment type="subcellular location">
    <subcellularLocation>
        <location evidence="1">Membrane</location>
    </subcellularLocation>
</comment>
<evidence type="ECO:0000259" key="3">
    <source>
        <dbReference type="Pfam" id="PF00144"/>
    </source>
</evidence>
<evidence type="ECO:0000313" key="4">
    <source>
        <dbReference type="EMBL" id="MEH8019413.1"/>
    </source>
</evidence>
<dbReference type="InterPro" id="IPR001466">
    <property type="entry name" value="Beta-lactam-related"/>
</dbReference>
<gene>
    <name evidence="4" type="ORF">MN202_19440</name>
</gene>
<dbReference type="SUPFAM" id="SSF56601">
    <property type="entry name" value="beta-lactamase/transpeptidase-like"/>
    <property type="match status" value="1"/>
</dbReference>
<evidence type="ECO:0000256" key="1">
    <source>
        <dbReference type="ARBA" id="ARBA00004370"/>
    </source>
</evidence>
<dbReference type="Gene3D" id="3.40.710.10">
    <property type="entry name" value="DD-peptidase/beta-lactamase superfamily"/>
    <property type="match status" value="1"/>
</dbReference>
<organism evidence="4 5">
    <name type="scientific">Rheinheimera muenzenbergensis</name>
    <dbReference type="NCBI Taxonomy" id="1193628"/>
    <lineage>
        <taxon>Bacteria</taxon>
        <taxon>Pseudomonadati</taxon>
        <taxon>Pseudomonadota</taxon>
        <taxon>Gammaproteobacteria</taxon>
        <taxon>Chromatiales</taxon>
        <taxon>Chromatiaceae</taxon>
        <taxon>Rheinheimera</taxon>
    </lineage>
</organism>
<proteinExistence type="predicted"/>
<feature type="domain" description="Beta-lactamase-related" evidence="3">
    <location>
        <begin position="185"/>
        <end position="492"/>
    </location>
</feature>
<dbReference type="InterPro" id="IPR050491">
    <property type="entry name" value="AmpC-like"/>
</dbReference>
<name>A0ABU8CBX3_9GAMM</name>
<dbReference type="RefSeq" id="WP_335737808.1">
    <property type="nucleotide sequence ID" value="NZ_JALAAR010000026.1"/>
</dbReference>
<comment type="caution">
    <text evidence="4">The sequence shown here is derived from an EMBL/GenBank/DDBJ whole genome shotgun (WGS) entry which is preliminary data.</text>
</comment>
<accession>A0ABU8CBX3</accession>
<dbReference type="Pfam" id="PF00144">
    <property type="entry name" value="Beta-lactamase"/>
    <property type="match status" value="1"/>
</dbReference>
<protein>
    <submittedName>
        <fullName evidence="4">Beta-lactamase family protein</fullName>
    </submittedName>
</protein>
<evidence type="ECO:0000313" key="5">
    <source>
        <dbReference type="Proteomes" id="UP001375382"/>
    </source>
</evidence>
<sequence length="501" mass="55186">MIRSLLKFIHLFDIFKLFVVLALGFAAEATYATTVDGTDDSAQSKAAQYQAGMDAAITMLLSNEPQAVSHFVDSQLHSDVLHSFGGEGRERYIGYLSAEKRFHGTFTLLSFQPLTPQQGYYEAKLRSNNTELEYTLRLGFSAEAPFKVSTISLNYRTVVTDKALAKLSQQQVVSEFAGYIDRLAGRGLFSGTVLLADQQGVLLQTAKGMADLRYQVKNYTDTKFNLASMNKMFTAVSVLQLVAEKKLALDDKLTKYLDRELFAAGDFDNITIAQLLTHTAGLGWPNYPDMSQNKLRNVNDHRPLLKHLPLSSPPGSRFSYSNEGMLLLGMVIEAVSGKSYDDYVQQHIYAKAGMTNSGNFDIDGVTPNLAMGYFYSQQLQSMQTNWFIAGIKGGPAGGGYSTINDLYQFATALTQYQLIPKDLTEAAYSAKPELNSANYGYGFSVRANQNGRIVGHSGDFIGVSSAMRIYLDKGYVLVVLSNRDFASEPVVAMADSLLSRL</sequence>
<dbReference type="InterPro" id="IPR012338">
    <property type="entry name" value="Beta-lactam/transpept-like"/>
</dbReference>
<dbReference type="Proteomes" id="UP001375382">
    <property type="component" value="Unassembled WGS sequence"/>
</dbReference>
<reference evidence="4 5" key="1">
    <citation type="journal article" date="2023" name="Ecotoxicol. Environ. Saf.">
        <title>Mercury remediation potential of mercury-resistant strain Rheinheimera metallidurans sp. nov. isolated from a municipal waste dumping site.</title>
        <authorList>
            <person name="Yadav V."/>
            <person name="Manjhi A."/>
            <person name="Vadakedath N."/>
        </authorList>
    </citation>
    <scope>NUCLEOTIDE SEQUENCE [LARGE SCALE GENOMIC DNA]</scope>
    <source>
        <strain evidence="4 5">E-49</strain>
    </source>
</reference>
<keyword evidence="2" id="KW-0472">Membrane</keyword>
<keyword evidence="5" id="KW-1185">Reference proteome</keyword>
<dbReference type="PANTHER" id="PTHR46825:SF11">
    <property type="entry name" value="PENICILLIN-BINDING PROTEIN 4"/>
    <property type="match status" value="1"/>
</dbReference>
<dbReference type="PANTHER" id="PTHR46825">
    <property type="entry name" value="D-ALANYL-D-ALANINE-CARBOXYPEPTIDASE/ENDOPEPTIDASE AMPH"/>
    <property type="match status" value="1"/>
</dbReference>